<dbReference type="Gene3D" id="1.10.3290.10">
    <property type="entry name" value="Fido-like domain"/>
    <property type="match status" value="1"/>
</dbReference>
<feature type="binding site" evidence="1">
    <location>
        <position position="257"/>
    </location>
    <ligand>
        <name>ATP</name>
        <dbReference type="ChEBI" id="CHEBI:30616"/>
    </ligand>
</feature>
<name>A0A6N7WHY6_9FIRM</name>
<evidence type="ECO:0000313" key="5">
    <source>
        <dbReference type="EMBL" id="MSS89030.1"/>
    </source>
</evidence>
<feature type="binding site" evidence="3">
    <location>
        <begin position="257"/>
        <end position="258"/>
    </location>
    <ligand>
        <name>ATP</name>
        <dbReference type="ChEBI" id="CHEBI:30616"/>
    </ligand>
</feature>
<comment type="caution">
    <text evidence="5">The sequence shown here is derived from an EMBL/GenBank/DDBJ whole genome shotgun (WGS) entry which is preliminary data.</text>
</comment>
<protein>
    <submittedName>
        <fullName evidence="5">Fic family protein</fullName>
    </submittedName>
</protein>
<feature type="binding site" evidence="3">
    <location>
        <begin position="219"/>
        <end position="226"/>
    </location>
    <ligand>
        <name>ATP</name>
        <dbReference type="ChEBI" id="CHEBI:30616"/>
    </ligand>
</feature>
<feature type="domain" description="Fido" evidence="4">
    <location>
        <begin position="128"/>
        <end position="279"/>
    </location>
</feature>
<dbReference type="PANTHER" id="PTHR13504:SF38">
    <property type="entry name" value="FIDO DOMAIN-CONTAINING PROTEIN"/>
    <property type="match status" value="1"/>
</dbReference>
<evidence type="ECO:0000313" key="6">
    <source>
        <dbReference type="Proteomes" id="UP000436047"/>
    </source>
</evidence>
<dbReference type="InterPro" id="IPR003812">
    <property type="entry name" value="Fido"/>
</dbReference>
<dbReference type="AlphaFoldDB" id="A0A6N7WHY6"/>
<dbReference type="InterPro" id="IPR026287">
    <property type="entry name" value="SoFic-like"/>
</dbReference>
<evidence type="ECO:0000256" key="3">
    <source>
        <dbReference type="PIRSR" id="PIRSR640198-2"/>
    </source>
</evidence>
<dbReference type="InterPro" id="IPR025758">
    <property type="entry name" value="Fic/DOC_N"/>
</dbReference>
<dbReference type="PIRSF" id="PIRSF038925">
    <property type="entry name" value="AMP-prot_trans"/>
    <property type="match status" value="1"/>
</dbReference>
<dbReference type="SUPFAM" id="SSF140931">
    <property type="entry name" value="Fic-like"/>
    <property type="match status" value="1"/>
</dbReference>
<dbReference type="PROSITE" id="PS51459">
    <property type="entry name" value="FIDO"/>
    <property type="match status" value="1"/>
</dbReference>
<feature type="binding site" evidence="1">
    <location>
        <begin position="220"/>
        <end position="226"/>
    </location>
    <ligand>
        <name>ATP</name>
        <dbReference type="ChEBI" id="CHEBI:30616"/>
    </ligand>
</feature>
<feature type="binding site" evidence="1">
    <location>
        <position position="215"/>
    </location>
    <ligand>
        <name>ATP</name>
        <dbReference type="ChEBI" id="CHEBI:30616"/>
    </ligand>
</feature>
<dbReference type="PANTHER" id="PTHR13504">
    <property type="entry name" value="FIDO DOMAIN-CONTAINING PROTEIN DDB_G0283145"/>
    <property type="match status" value="1"/>
</dbReference>
<dbReference type="Pfam" id="PF02661">
    <property type="entry name" value="Fic"/>
    <property type="match status" value="1"/>
</dbReference>
<dbReference type="InterPro" id="IPR036597">
    <property type="entry name" value="Fido-like_dom_sf"/>
</dbReference>
<gene>
    <name evidence="5" type="ORF">FYJ45_12190</name>
</gene>
<dbReference type="Proteomes" id="UP000436047">
    <property type="component" value="Unassembled WGS sequence"/>
</dbReference>
<dbReference type="Pfam" id="PF13784">
    <property type="entry name" value="Fic_N"/>
    <property type="match status" value="1"/>
</dbReference>
<keyword evidence="6" id="KW-1185">Reference proteome</keyword>
<keyword evidence="1" id="KW-0547">Nucleotide-binding</keyword>
<feature type="binding site" evidence="1">
    <location>
        <position position="84"/>
    </location>
    <ligand>
        <name>ATP</name>
        <dbReference type="ChEBI" id="CHEBI:30616"/>
    </ligand>
</feature>
<keyword evidence="1" id="KW-0067">ATP-binding</keyword>
<reference evidence="5 6" key="1">
    <citation type="submission" date="2019-08" db="EMBL/GenBank/DDBJ databases">
        <title>In-depth cultivation of the pig gut microbiome towards novel bacterial diversity and tailored functional studies.</title>
        <authorList>
            <person name="Wylensek D."/>
            <person name="Hitch T.C.A."/>
            <person name="Clavel T."/>
        </authorList>
    </citation>
    <scope>NUCLEOTIDE SEQUENCE [LARGE SCALE GENOMIC DNA]</scope>
    <source>
        <strain evidence="5 6">WCA-389-WT-23B</strain>
    </source>
</reference>
<accession>A0A6N7WHY6</accession>
<dbReference type="InterPro" id="IPR040198">
    <property type="entry name" value="Fido_containing"/>
</dbReference>
<dbReference type="GO" id="GO:0005524">
    <property type="term" value="F:ATP binding"/>
    <property type="evidence" value="ECO:0007669"/>
    <property type="project" value="UniProtKB-KW"/>
</dbReference>
<sequence>MKVLENRAGYFKSNLSGEMAYQSFVPAPLPPAPPVDLGNEGLTILIQANRQLALLEGLAARIPNMDLFVSMYVRKEALLSSQIEGTQATLDDVLDPLLDENANRNVADVINYIKASEFAIKRLQGLPLCNRLIKETHAVLMEGVRGQEKNPGEFRFSQNWIGGQGSTLKNARYIPPNPEDMNEAISDLEKYMNSEDSLDPLVRAALIHYQFETIHPFLDGNGRVGRLLITLFLMEKKILTTPALYISYFLKRNRIEYYDRMTEVRRKGNYEQWINFFLQAVMESAEDAIHTIDQLTALHDKNMVLLMDGVAKRQADTLKRLFAYLEANPIIEIKKTSHALDVAYNTVARAVAVLEGKGILKQSEQAGKTRIYAYSEYLDILRKDT</sequence>
<proteinExistence type="predicted"/>
<feature type="active site" evidence="2">
    <location>
        <position position="215"/>
    </location>
</feature>
<dbReference type="EMBL" id="VUMI01000017">
    <property type="protein sequence ID" value="MSS89030.1"/>
    <property type="molecule type" value="Genomic_DNA"/>
</dbReference>
<evidence type="ECO:0000256" key="1">
    <source>
        <dbReference type="PIRSR" id="PIRSR038925-1"/>
    </source>
</evidence>
<organism evidence="5 6">
    <name type="scientific">Eisenbergiella porci</name>
    <dbReference type="NCBI Taxonomy" id="2652274"/>
    <lineage>
        <taxon>Bacteria</taxon>
        <taxon>Bacillati</taxon>
        <taxon>Bacillota</taxon>
        <taxon>Clostridia</taxon>
        <taxon>Lachnospirales</taxon>
        <taxon>Lachnospiraceae</taxon>
        <taxon>Eisenbergiella</taxon>
    </lineage>
</organism>
<evidence type="ECO:0000259" key="4">
    <source>
        <dbReference type="PROSITE" id="PS51459"/>
    </source>
</evidence>
<evidence type="ECO:0000256" key="2">
    <source>
        <dbReference type="PIRSR" id="PIRSR640198-1"/>
    </source>
</evidence>